<feature type="transmembrane region" description="Helical" evidence="12">
    <location>
        <begin position="319"/>
        <end position="338"/>
    </location>
</feature>
<evidence type="ECO:0000256" key="9">
    <source>
        <dbReference type="ARBA" id="ARBA00037295"/>
    </source>
</evidence>
<dbReference type="CDD" id="cd17369">
    <property type="entry name" value="MFS_ShiA_like"/>
    <property type="match status" value="1"/>
</dbReference>
<dbReference type="Pfam" id="PF07690">
    <property type="entry name" value="MFS_1"/>
    <property type="match status" value="1"/>
</dbReference>
<organism evidence="14 15">
    <name type="scientific">Rhodococcus rhodnii</name>
    <dbReference type="NCBI Taxonomy" id="38312"/>
    <lineage>
        <taxon>Bacteria</taxon>
        <taxon>Bacillati</taxon>
        <taxon>Actinomycetota</taxon>
        <taxon>Actinomycetes</taxon>
        <taxon>Mycobacteriales</taxon>
        <taxon>Nocardiaceae</taxon>
        <taxon>Rhodococcus</taxon>
    </lineage>
</organism>
<dbReference type="InterPro" id="IPR020846">
    <property type="entry name" value="MFS_dom"/>
</dbReference>
<dbReference type="Gene3D" id="1.20.1250.20">
    <property type="entry name" value="MFS general substrate transporter like domains"/>
    <property type="match status" value="1"/>
</dbReference>
<protein>
    <recommendedName>
        <fullName evidence="10">Putative proline/betaine transporter</fullName>
    </recommendedName>
</protein>
<dbReference type="AlphaFoldDB" id="A0A6P2CDH3"/>
<evidence type="ECO:0000256" key="12">
    <source>
        <dbReference type="SAM" id="Phobius"/>
    </source>
</evidence>
<keyword evidence="7 12" id="KW-1133">Transmembrane helix</keyword>
<feature type="compositionally biased region" description="Polar residues" evidence="11">
    <location>
        <begin position="1"/>
        <end position="13"/>
    </location>
</feature>
<comment type="caution">
    <text evidence="14">The sequence shown here is derived from an EMBL/GenBank/DDBJ whole genome shotgun (WGS) entry which is preliminary data.</text>
</comment>
<keyword evidence="5 12" id="KW-0812">Transmembrane</keyword>
<dbReference type="GO" id="GO:0015293">
    <property type="term" value="F:symporter activity"/>
    <property type="evidence" value="ECO:0007669"/>
    <property type="project" value="UniProtKB-KW"/>
</dbReference>
<dbReference type="SUPFAM" id="SSF103473">
    <property type="entry name" value="MFS general substrate transporter"/>
    <property type="match status" value="1"/>
</dbReference>
<feature type="transmembrane region" description="Helical" evidence="12">
    <location>
        <begin position="201"/>
        <end position="220"/>
    </location>
</feature>
<name>A0A6P2CDH3_9NOCA</name>
<feature type="transmembrane region" description="Helical" evidence="12">
    <location>
        <begin position="289"/>
        <end position="310"/>
    </location>
</feature>
<evidence type="ECO:0000256" key="8">
    <source>
        <dbReference type="ARBA" id="ARBA00023136"/>
    </source>
</evidence>
<feature type="transmembrane region" description="Helical" evidence="12">
    <location>
        <begin position="414"/>
        <end position="432"/>
    </location>
</feature>
<evidence type="ECO:0000256" key="7">
    <source>
        <dbReference type="ARBA" id="ARBA00022989"/>
    </source>
</evidence>
<keyword evidence="3" id="KW-0813">Transport</keyword>
<feature type="transmembrane region" description="Helical" evidence="12">
    <location>
        <begin position="178"/>
        <end position="195"/>
    </location>
</feature>
<accession>A0A6P2CDH3</accession>
<dbReference type="PANTHER" id="PTHR43045">
    <property type="entry name" value="SHIKIMATE TRANSPORTER"/>
    <property type="match status" value="1"/>
</dbReference>
<dbReference type="PROSITE" id="PS50850">
    <property type="entry name" value="MFS"/>
    <property type="match status" value="1"/>
</dbReference>
<evidence type="ECO:0000256" key="4">
    <source>
        <dbReference type="ARBA" id="ARBA00022475"/>
    </source>
</evidence>
<dbReference type="RefSeq" id="WP_010838360.1">
    <property type="nucleotide sequence ID" value="NZ_QRCM01000001.1"/>
</dbReference>
<keyword evidence="6" id="KW-0769">Symport</keyword>
<dbReference type="PANTHER" id="PTHR43045:SF1">
    <property type="entry name" value="SHIKIMATE TRANSPORTER"/>
    <property type="match status" value="1"/>
</dbReference>
<gene>
    <name evidence="14" type="ORF">DW322_06845</name>
</gene>
<keyword evidence="8 12" id="KW-0472">Membrane</keyword>
<dbReference type="Proteomes" id="UP000471120">
    <property type="component" value="Unassembled WGS sequence"/>
</dbReference>
<evidence type="ECO:0000256" key="3">
    <source>
        <dbReference type="ARBA" id="ARBA00022448"/>
    </source>
</evidence>
<dbReference type="GO" id="GO:0005886">
    <property type="term" value="C:plasma membrane"/>
    <property type="evidence" value="ECO:0007669"/>
    <property type="project" value="UniProtKB-SubCell"/>
</dbReference>
<dbReference type="InterPro" id="IPR036259">
    <property type="entry name" value="MFS_trans_sf"/>
</dbReference>
<sequence length="465" mass="49227">MTIEPSSPETPENQEPPRTPEERRALRRVALSSLLGTTIEYYDFLLYGTMAAIVFGHIFFPSSNPALGTIAAFGTLAAGYVARPLGGILFGHFGDRVGRKSMLIVTMTTMGIASTLIGLLPTYETVGMLAPILLVTLRVIQGIAVGGEWGGAALMVVEHADARSRGRWAGIMQLGTPFGFLLSTGVVALLTSYAPDAMLTWGWRIPFLLSAVLLLIGLYVRLQVVESPIFAEAAERHEERRVPVLEVLARPGRVLLAIAAGVGPFALTALTSSHIIAYATSIGYETSQVMNTLIAVVAVSIVFIPLFAALSDRLGRRRVMMFGAVGTIAFAFPLYHLVGLGTTVGLLAGLMIAQMLQNAMYAPLTPLLSELFPTKIRYSGVSISYQFASLIGAGFTPLVASSLVAGFGGSSVPLSLIAGGTALVSVLALVVTREATGRALDWEEQETVSSGAVETADPAVAERRS</sequence>
<feature type="transmembrane region" description="Helical" evidence="12">
    <location>
        <begin position="41"/>
        <end position="60"/>
    </location>
</feature>
<evidence type="ECO:0000259" key="13">
    <source>
        <dbReference type="PROSITE" id="PS50850"/>
    </source>
</evidence>
<feature type="transmembrane region" description="Helical" evidence="12">
    <location>
        <begin position="102"/>
        <end position="123"/>
    </location>
</feature>
<keyword evidence="4" id="KW-1003">Cell membrane</keyword>
<evidence type="ECO:0000256" key="6">
    <source>
        <dbReference type="ARBA" id="ARBA00022847"/>
    </source>
</evidence>
<feature type="transmembrane region" description="Helical" evidence="12">
    <location>
        <begin position="129"/>
        <end position="157"/>
    </location>
</feature>
<evidence type="ECO:0000256" key="11">
    <source>
        <dbReference type="SAM" id="MobiDB-lite"/>
    </source>
</evidence>
<dbReference type="InterPro" id="IPR011701">
    <property type="entry name" value="MFS"/>
</dbReference>
<evidence type="ECO:0000256" key="5">
    <source>
        <dbReference type="ARBA" id="ARBA00022692"/>
    </source>
</evidence>
<feature type="region of interest" description="Disordered" evidence="11">
    <location>
        <begin position="1"/>
        <end position="21"/>
    </location>
</feature>
<evidence type="ECO:0000256" key="10">
    <source>
        <dbReference type="ARBA" id="ARBA00039918"/>
    </source>
</evidence>
<evidence type="ECO:0000313" key="14">
    <source>
        <dbReference type="EMBL" id="TXG89980.1"/>
    </source>
</evidence>
<feature type="transmembrane region" description="Helical" evidence="12">
    <location>
        <begin position="385"/>
        <end position="408"/>
    </location>
</feature>
<comment type="function">
    <text evidence="9">May be a proton symporter involved in the uptake of osmolytes such as proline and glycine betaine.</text>
</comment>
<evidence type="ECO:0000256" key="2">
    <source>
        <dbReference type="ARBA" id="ARBA00008240"/>
    </source>
</evidence>
<proteinExistence type="inferred from homology"/>
<evidence type="ECO:0000313" key="15">
    <source>
        <dbReference type="Proteomes" id="UP000471120"/>
    </source>
</evidence>
<reference evidence="14 15" key="1">
    <citation type="submission" date="2018-07" db="EMBL/GenBank/DDBJ databases">
        <title>Genome sequence of Rhodococcus rhodnii ATCC 35071 from Rhodnius prolixus.</title>
        <authorList>
            <person name="Patel V."/>
            <person name="Vogel K.J."/>
        </authorList>
    </citation>
    <scope>NUCLEOTIDE SEQUENCE [LARGE SCALE GENOMIC DNA]</scope>
    <source>
        <strain evidence="14 15">ATCC 35071</strain>
    </source>
</reference>
<dbReference type="EMBL" id="QRCM01000001">
    <property type="protein sequence ID" value="TXG89980.1"/>
    <property type="molecule type" value="Genomic_DNA"/>
</dbReference>
<comment type="subcellular location">
    <subcellularLocation>
        <location evidence="1">Cell membrane</location>
        <topology evidence="1">Multi-pass membrane protein</topology>
    </subcellularLocation>
</comment>
<evidence type="ECO:0000256" key="1">
    <source>
        <dbReference type="ARBA" id="ARBA00004651"/>
    </source>
</evidence>
<feature type="transmembrane region" description="Helical" evidence="12">
    <location>
        <begin position="254"/>
        <end position="277"/>
    </location>
</feature>
<feature type="domain" description="Major facilitator superfamily (MFS) profile" evidence="13">
    <location>
        <begin position="29"/>
        <end position="437"/>
    </location>
</feature>
<feature type="transmembrane region" description="Helical" evidence="12">
    <location>
        <begin position="66"/>
        <end position="90"/>
    </location>
</feature>
<dbReference type="FunFam" id="1.20.1250.20:FF:000001">
    <property type="entry name" value="Dicarboxylate MFS transporter"/>
    <property type="match status" value="1"/>
</dbReference>
<comment type="similarity">
    <text evidence="2">Belongs to the major facilitator superfamily. Metabolite:H+ Symporter (MHS) family (TC 2.A.1.6) family.</text>
</comment>
<feature type="transmembrane region" description="Helical" evidence="12">
    <location>
        <begin position="344"/>
        <end position="364"/>
    </location>
</feature>